<feature type="transmembrane region" description="Helical" evidence="1">
    <location>
        <begin position="183"/>
        <end position="200"/>
    </location>
</feature>
<evidence type="ECO:0008006" key="4">
    <source>
        <dbReference type="Google" id="ProtNLM"/>
    </source>
</evidence>
<comment type="caution">
    <text evidence="2">The sequence shown here is derived from an EMBL/GenBank/DDBJ whole genome shotgun (WGS) entry which is preliminary data.</text>
</comment>
<feature type="transmembrane region" description="Helical" evidence="1">
    <location>
        <begin position="109"/>
        <end position="134"/>
    </location>
</feature>
<keyword evidence="1" id="KW-0812">Transmembrane</keyword>
<evidence type="ECO:0000313" key="2">
    <source>
        <dbReference type="EMBL" id="PIW66139.1"/>
    </source>
</evidence>
<accession>A0A2J0LG01</accession>
<feature type="transmembrane region" description="Helical" evidence="1">
    <location>
        <begin position="64"/>
        <end position="89"/>
    </location>
</feature>
<protein>
    <recommendedName>
        <fullName evidence="4">Small-conductance mechanosensitive ion channel</fullName>
    </recommendedName>
</protein>
<keyword evidence="1" id="KW-0472">Membrane</keyword>
<reference evidence="2 3" key="1">
    <citation type="submission" date="2017-09" db="EMBL/GenBank/DDBJ databases">
        <title>Depth-based differentiation of microbial function through sediment-hosted aquifers and enrichment of novel symbionts in the deep terrestrial subsurface.</title>
        <authorList>
            <person name="Probst A.J."/>
            <person name="Ladd B."/>
            <person name="Jarett J.K."/>
            <person name="Geller-Mcgrath D.E."/>
            <person name="Sieber C.M."/>
            <person name="Emerson J.B."/>
            <person name="Anantharaman K."/>
            <person name="Thomas B.C."/>
            <person name="Malmstrom R."/>
            <person name="Stieglmeier M."/>
            <person name="Klingl A."/>
            <person name="Woyke T."/>
            <person name="Ryan C.M."/>
            <person name="Banfield J.F."/>
        </authorList>
    </citation>
    <scope>NUCLEOTIDE SEQUENCE [LARGE SCALE GENOMIC DNA]</scope>
    <source>
        <strain evidence="2">CG12_big_fil_rev_8_21_14_0_65_43_15</strain>
    </source>
</reference>
<proteinExistence type="predicted"/>
<dbReference type="EMBL" id="PFGP01000109">
    <property type="protein sequence ID" value="PIW66139.1"/>
    <property type="molecule type" value="Genomic_DNA"/>
</dbReference>
<feature type="transmembrane region" description="Helical" evidence="1">
    <location>
        <begin position="18"/>
        <end position="43"/>
    </location>
</feature>
<organism evidence="2 3">
    <name type="scientific">Candidatus Taenaricola geysiri</name>
    <dbReference type="NCBI Taxonomy" id="1974752"/>
    <lineage>
        <taxon>Bacteria</taxon>
        <taxon>Pseudomonadati</taxon>
        <taxon>Candidatus Omnitrophota</taxon>
        <taxon>Candidatus Taenaricola</taxon>
    </lineage>
</organism>
<evidence type="ECO:0000313" key="3">
    <source>
        <dbReference type="Proteomes" id="UP000231267"/>
    </source>
</evidence>
<gene>
    <name evidence="2" type="ORF">COW11_04885</name>
</gene>
<feature type="transmembrane region" description="Helical" evidence="1">
    <location>
        <begin position="154"/>
        <end position="177"/>
    </location>
</feature>
<sequence length="214" mass="22093">MSPAKAIMYRFTAILPKIIVISSVLIVGTLLAVAAKAIVTWLMKTIGLGKGLKNIKADKMLKNAGINYTAGEFIAEIAFYLVISGSLLLATFEYKSAAVGIIAGTLLGIMPKVIIASLLLVLGTLLSVLASGFVKVVLANSGEIVNAESIAKAVKLAVMVLVIMGALRFLGIGVIFGPNARDILLGGVCLAAAIAVGLGAKEIVTKALSKITKE</sequence>
<keyword evidence="1" id="KW-1133">Transmembrane helix</keyword>
<dbReference type="AlphaFoldDB" id="A0A2J0LG01"/>
<evidence type="ECO:0000256" key="1">
    <source>
        <dbReference type="SAM" id="Phobius"/>
    </source>
</evidence>
<name>A0A2J0LG01_9BACT</name>
<dbReference type="Proteomes" id="UP000231267">
    <property type="component" value="Unassembled WGS sequence"/>
</dbReference>